<dbReference type="GO" id="GO:0006364">
    <property type="term" value="P:rRNA processing"/>
    <property type="evidence" value="ECO:0007669"/>
    <property type="project" value="UniProtKB-KW"/>
</dbReference>
<evidence type="ECO:0000256" key="7">
    <source>
        <dbReference type="ARBA" id="ARBA00023242"/>
    </source>
</evidence>
<dbReference type="GO" id="GO:0032040">
    <property type="term" value="C:small-subunit processome"/>
    <property type="evidence" value="ECO:0007669"/>
    <property type="project" value="InterPro"/>
</dbReference>
<dbReference type="InterPro" id="IPR001680">
    <property type="entry name" value="WD40_rpt"/>
</dbReference>
<dbReference type="Pfam" id="PF23769">
    <property type="entry name" value="Beta-prop_WDR75_2nd"/>
    <property type="match status" value="1"/>
</dbReference>
<dbReference type="InterPro" id="IPR053826">
    <property type="entry name" value="WDR75"/>
</dbReference>
<dbReference type="Pfam" id="PF23869">
    <property type="entry name" value="Beta-prop_WDR75_1st"/>
    <property type="match status" value="1"/>
</dbReference>
<organism evidence="11 12">
    <name type="scientific">Callipepla squamata</name>
    <name type="common">Scaled quail</name>
    <dbReference type="NCBI Taxonomy" id="9009"/>
    <lineage>
        <taxon>Eukaryota</taxon>
        <taxon>Metazoa</taxon>
        <taxon>Chordata</taxon>
        <taxon>Craniata</taxon>
        <taxon>Vertebrata</taxon>
        <taxon>Euteleostomi</taxon>
        <taxon>Archelosauria</taxon>
        <taxon>Archosauria</taxon>
        <taxon>Dinosauria</taxon>
        <taxon>Saurischia</taxon>
        <taxon>Theropoda</taxon>
        <taxon>Coelurosauria</taxon>
        <taxon>Aves</taxon>
        <taxon>Neognathae</taxon>
        <taxon>Galloanserae</taxon>
        <taxon>Galliformes</taxon>
        <taxon>Odontophoridae</taxon>
        <taxon>Callipepla</taxon>
    </lineage>
</organism>
<dbReference type="Proteomes" id="UP000198323">
    <property type="component" value="Unassembled WGS sequence"/>
</dbReference>
<evidence type="ECO:0000256" key="2">
    <source>
        <dbReference type="ARBA" id="ARBA00022517"/>
    </source>
</evidence>
<dbReference type="GO" id="GO:2000234">
    <property type="term" value="P:positive regulation of rRNA processing"/>
    <property type="evidence" value="ECO:0007669"/>
    <property type="project" value="TreeGrafter"/>
</dbReference>
<feature type="region of interest" description="Disordered" evidence="9">
    <location>
        <begin position="532"/>
        <end position="571"/>
    </location>
</feature>
<name>A0A226MZZ0_CALSU</name>
<dbReference type="SMART" id="SM00320">
    <property type="entry name" value="WD40"/>
    <property type="match status" value="3"/>
</dbReference>
<evidence type="ECO:0000256" key="9">
    <source>
        <dbReference type="SAM" id="MobiDB-lite"/>
    </source>
</evidence>
<evidence type="ECO:0000259" key="10">
    <source>
        <dbReference type="Pfam" id="PF23769"/>
    </source>
</evidence>
<dbReference type="Gene3D" id="2.130.10.10">
    <property type="entry name" value="YVTN repeat-like/Quinoprotein amine dehydrogenase"/>
    <property type="match status" value="2"/>
</dbReference>
<keyword evidence="3" id="KW-0698">rRNA processing</keyword>
<evidence type="ECO:0000313" key="12">
    <source>
        <dbReference type="Proteomes" id="UP000198323"/>
    </source>
</evidence>
<comment type="caution">
    <text evidence="11">The sequence shown here is derived from an EMBL/GenBank/DDBJ whole genome shotgun (WGS) entry which is preliminary data.</text>
</comment>
<feature type="compositionally biased region" description="Acidic residues" evidence="9">
    <location>
        <begin position="536"/>
        <end position="553"/>
    </location>
</feature>
<dbReference type="GO" id="GO:0003723">
    <property type="term" value="F:RNA binding"/>
    <property type="evidence" value="ECO:0007669"/>
    <property type="project" value="InterPro"/>
</dbReference>
<dbReference type="PANTHER" id="PTHR44215:SF1">
    <property type="entry name" value="WD REPEAT-CONTAINING PROTEIN 75"/>
    <property type="match status" value="1"/>
</dbReference>
<dbReference type="PANTHER" id="PTHR44215">
    <property type="entry name" value="WD REPEAT-CONTAINING PROTEIN 75"/>
    <property type="match status" value="1"/>
</dbReference>
<dbReference type="OrthoDB" id="4096at2759"/>
<keyword evidence="12" id="KW-1185">Reference proteome</keyword>
<feature type="domain" description="WD repeat-containing protein 75 second beta-propeller" evidence="10">
    <location>
        <begin position="247"/>
        <end position="389"/>
    </location>
</feature>
<accession>A0A226MZZ0</accession>
<dbReference type="AlphaFoldDB" id="A0A226MZZ0"/>
<evidence type="ECO:0000256" key="8">
    <source>
        <dbReference type="PROSITE-ProRule" id="PRU00221"/>
    </source>
</evidence>
<dbReference type="SUPFAM" id="SSF50978">
    <property type="entry name" value="WD40 repeat-like"/>
    <property type="match status" value="1"/>
</dbReference>
<evidence type="ECO:0000256" key="4">
    <source>
        <dbReference type="ARBA" id="ARBA00022574"/>
    </source>
</evidence>
<keyword evidence="5" id="KW-0677">Repeat</keyword>
<dbReference type="PROSITE" id="PS00678">
    <property type="entry name" value="WD_REPEATS_1"/>
    <property type="match status" value="1"/>
</dbReference>
<dbReference type="PROSITE" id="PS50082">
    <property type="entry name" value="WD_REPEATS_2"/>
    <property type="match status" value="1"/>
</dbReference>
<protein>
    <recommendedName>
        <fullName evidence="10">WD repeat-containing protein 75 second beta-propeller domain-containing protein</fullName>
    </recommendedName>
</protein>
<gene>
    <name evidence="11" type="ORF">ASZ78_009398</name>
</gene>
<dbReference type="STRING" id="9009.A0A226MZZ0"/>
<evidence type="ECO:0000256" key="5">
    <source>
        <dbReference type="ARBA" id="ARBA00022737"/>
    </source>
</evidence>
<keyword evidence="2" id="KW-0690">Ribosome biogenesis</keyword>
<dbReference type="InterPro" id="IPR057644">
    <property type="entry name" value="Beta-prop_WDR75_2nd"/>
</dbReference>
<dbReference type="GO" id="GO:0045943">
    <property type="term" value="P:positive regulation of transcription by RNA polymerase I"/>
    <property type="evidence" value="ECO:0007669"/>
    <property type="project" value="InterPro"/>
</dbReference>
<dbReference type="InterPro" id="IPR015943">
    <property type="entry name" value="WD40/YVTN_repeat-like_dom_sf"/>
</dbReference>
<dbReference type="EMBL" id="MCFN01000305">
    <property type="protein sequence ID" value="OXB60906.1"/>
    <property type="molecule type" value="Genomic_DNA"/>
</dbReference>
<feature type="repeat" description="WD" evidence="8">
    <location>
        <begin position="13"/>
        <end position="55"/>
    </location>
</feature>
<dbReference type="PROSITE" id="PS50294">
    <property type="entry name" value="WD_REPEATS_REGION"/>
    <property type="match status" value="1"/>
</dbReference>
<sequence length="597" mass="68483">MYSVATEELVRLLRGHSDLVTGVQLVPHNHLQLYSSSLDGTVKLWDFTDGILIKTFTIGYKLLALYALPTSEDSVFVIIPKRGERDTFQLVSVKLTKGTGQDTEAKEVSVILEGVDVSPKCTAFGRECEYVASVKGTNLQVYFFKRKQLNRFSLRAKTAKGGNNIFTCVACHPQEDCIATGHADGKIRLWRNFNHRREYTYSTLHWHHDRVMDLAFSAEGITIINSNLRFSKTIQGLIKAREVRTGLVVDPRTKALVLNGEPGHLQFYCLQTDRQLYSLDIVQQEYIHQAGLNQYDLVRVAFSAQGKWLATVEERRETDLELQLKLWLFDEETQSFKLNTRISMPHEGRITAMCFRDTDELEDDSLMLVTAGRDCVFKVWVILEDTDPEVEWSAHLNVVVLQPDPLSEHIAAVSWFLRESSLFVFKPSEPRPICIQRKLCKERVQFAAFVPRDVPETIGSEKYLWLRRSQLFFLTERQELMTVSIKPLEERLTLSSKQLLHTPAHVLPSASFLCPIFINSLLISKENKSAEKVPEEVEMESEEAEDDSDEENNVTEMKQEDTMPIESLGETTYKLSKAEEKELRKIRKVDYSWISVF</sequence>
<keyword evidence="4 8" id="KW-0853">WD repeat</keyword>
<dbReference type="InterPro" id="IPR036322">
    <property type="entry name" value="WD40_repeat_dom_sf"/>
</dbReference>
<keyword evidence="7" id="KW-0539">Nucleus</keyword>
<comment type="subcellular location">
    <subcellularLocation>
        <location evidence="1">Nucleus</location>
        <location evidence="1">Nucleolus</location>
    </subcellularLocation>
</comment>
<evidence type="ECO:0000256" key="1">
    <source>
        <dbReference type="ARBA" id="ARBA00004604"/>
    </source>
</evidence>
<evidence type="ECO:0000256" key="6">
    <source>
        <dbReference type="ARBA" id="ARBA00023163"/>
    </source>
</evidence>
<reference evidence="11 12" key="1">
    <citation type="submission" date="2016-07" db="EMBL/GenBank/DDBJ databases">
        <title>Disparate Historic Effective Population Sizes Predicted by Modern Levels of Genome Diversity for the Scaled Quail (Callipepla squamata) and the Northern Bobwhite (Colinus virginianus): Inferences from First and Second Generation Draft Genome Assemblies for Sympatric New World Quail.</title>
        <authorList>
            <person name="Oldeschulte D.L."/>
            <person name="Halley Y.A."/>
            <person name="Bhattarai E.K."/>
            <person name="Brashear W.A."/>
            <person name="Hill J."/>
            <person name="Metz R.P."/>
            <person name="Johnson C.D."/>
            <person name="Rollins D."/>
            <person name="Peterson M.J."/>
            <person name="Bickhart D.M."/>
            <person name="Decker J.E."/>
            <person name="Seabury C.M."/>
        </authorList>
    </citation>
    <scope>NUCLEOTIDE SEQUENCE [LARGE SCALE GENOMIC DNA]</scope>
    <source>
        <strain evidence="11 12">Texas</strain>
        <tissue evidence="11">Leg muscle</tissue>
    </source>
</reference>
<evidence type="ECO:0000256" key="3">
    <source>
        <dbReference type="ARBA" id="ARBA00022552"/>
    </source>
</evidence>
<keyword evidence="6" id="KW-0804">Transcription</keyword>
<proteinExistence type="predicted"/>
<dbReference type="InterPro" id="IPR019775">
    <property type="entry name" value="WD40_repeat_CS"/>
</dbReference>
<evidence type="ECO:0000313" key="11">
    <source>
        <dbReference type="EMBL" id="OXB60906.1"/>
    </source>
</evidence>